<protein>
    <submittedName>
        <fullName evidence="2">NAD(P)-dependent alcohol dehydrogenase</fullName>
    </submittedName>
</protein>
<dbReference type="InterPro" id="IPR050700">
    <property type="entry name" value="YIM1/Zinc_Alcohol_DH_Fams"/>
</dbReference>
<gene>
    <name evidence="2" type="ORF">H4075_10750</name>
</gene>
<name>A0A7G5XMB7_9BACT</name>
<dbReference type="Gene3D" id="3.90.180.10">
    <property type="entry name" value="Medium-chain alcohol dehydrogenases, catalytic domain"/>
    <property type="match status" value="1"/>
</dbReference>
<accession>A0A7G5XMB7</accession>
<dbReference type="SUPFAM" id="SSF51735">
    <property type="entry name" value="NAD(P)-binding Rossmann-fold domains"/>
    <property type="match status" value="1"/>
</dbReference>
<reference evidence="3" key="1">
    <citation type="submission" date="2020-08" db="EMBL/GenBank/DDBJ databases">
        <title>Lacibacter sp. S13-6-6 genome sequencing.</title>
        <authorList>
            <person name="Jin L."/>
        </authorList>
    </citation>
    <scope>NUCLEOTIDE SEQUENCE [LARGE SCALE GENOMIC DNA]</scope>
    <source>
        <strain evidence="3">S13-6-6</strain>
    </source>
</reference>
<dbReference type="EMBL" id="CP060007">
    <property type="protein sequence ID" value="QNA46620.1"/>
    <property type="molecule type" value="Genomic_DNA"/>
</dbReference>
<dbReference type="GO" id="GO:0016491">
    <property type="term" value="F:oxidoreductase activity"/>
    <property type="evidence" value="ECO:0007669"/>
    <property type="project" value="InterPro"/>
</dbReference>
<dbReference type="PANTHER" id="PTHR11695">
    <property type="entry name" value="ALCOHOL DEHYDROGENASE RELATED"/>
    <property type="match status" value="1"/>
</dbReference>
<evidence type="ECO:0000313" key="3">
    <source>
        <dbReference type="Proteomes" id="UP000515344"/>
    </source>
</evidence>
<dbReference type="SUPFAM" id="SSF50129">
    <property type="entry name" value="GroES-like"/>
    <property type="match status" value="1"/>
</dbReference>
<organism evidence="2 3">
    <name type="scientific">Lacibacter sediminis</name>
    <dbReference type="NCBI Taxonomy" id="2760713"/>
    <lineage>
        <taxon>Bacteria</taxon>
        <taxon>Pseudomonadati</taxon>
        <taxon>Bacteroidota</taxon>
        <taxon>Chitinophagia</taxon>
        <taxon>Chitinophagales</taxon>
        <taxon>Chitinophagaceae</taxon>
        <taxon>Lacibacter</taxon>
    </lineage>
</organism>
<dbReference type="Gene3D" id="3.40.50.720">
    <property type="entry name" value="NAD(P)-binding Rossmann-like Domain"/>
    <property type="match status" value="1"/>
</dbReference>
<dbReference type="SMART" id="SM00829">
    <property type="entry name" value="PKS_ER"/>
    <property type="match status" value="1"/>
</dbReference>
<dbReference type="Proteomes" id="UP000515344">
    <property type="component" value="Chromosome"/>
</dbReference>
<sequence length="309" mass="34081">MKAVICTQYGSPDVLQIQEVSKPIPKDREILVKIVATAVNSGDVRVRSLDVKGFLKVLMRLVLGISKPRKPILGTVFSGVVETVGSNVSKFKVADKVFGMTGFKFGTHAEYIAVDQNSNVIEMPYNASFEEAAAIIFGGQTAIYFLDKARIAEKPNKKLLIIGATGSVGTAAIQIAKYYNVDITAVCSSEGQKLVNELGVKNVILYDKEDFTKQTEKFDIIFDAVGKSNRKQCEKLLNENGVYKSVSSVNASENIQQLQLLKELFEKGAFKAVIDKTFQMDEIIEAHRYVDTGRKKGNVALRISKCQEH</sequence>
<dbReference type="RefSeq" id="WP_182806512.1">
    <property type="nucleotide sequence ID" value="NZ_CP060007.1"/>
</dbReference>
<proteinExistence type="predicted"/>
<dbReference type="KEGG" id="lacs:H4075_10750"/>
<dbReference type="Pfam" id="PF08240">
    <property type="entry name" value="ADH_N"/>
    <property type="match status" value="1"/>
</dbReference>
<dbReference type="InterPro" id="IPR011032">
    <property type="entry name" value="GroES-like_sf"/>
</dbReference>
<evidence type="ECO:0000313" key="2">
    <source>
        <dbReference type="EMBL" id="QNA46620.1"/>
    </source>
</evidence>
<dbReference type="InterPro" id="IPR036291">
    <property type="entry name" value="NAD(P)-bd_dom_sf"/>
</dbReference>
<dbReference type="CDD" id="cd08267">
    <property type="entry name" value="MDR1"/>
    <property type="match status" value="1"/>
</dbReference>
<dbReference type="InterPro" id="IPR013154">
    <property type="entry name" value="ADH-like_N"/>
</dbReference>
<dbReference type="Pfam" id="PF00107">
    <property type="entry name" value="ADH_zinc_N"/>
    <property type="match status" value="1"/>
</dbReference>
<dbReference type="InterPro" id="IPR013149">
    <property type="entry name" value="ADH-like_C"/>
</dbReference>
<dbReference type="AlphaFoldDB" id="A0A7G5XMB7"/>
<dbReference type="PANTHER" id="PTHR11695:SF648">
    <property type="entry name" value="ZINC-BINDING OXIDOREDUCTASE"/>
    <property type="match status" value="1"/>
</dbReference>
<feature type="domain" description="Enoyl reductase (ER)" evidence="1">
    <location>
        <begin position="10"/>
        <end position="301"/>
    </location>
</feature>
<evidence type="ECO:0000259" key="1">
    <source>
        <dbReference type="SMART" id="SM00829"/>
    </source>
</evidence>
<keyword evidence="3" id="KW-1185">Reference proteome</keyword>
<dbReference type="InterPro" id="IPR020843">
    <property type="entry name" value="ER"/>
</dbReference>